<dbReference type="AlphaFoldDB" id="A0A4S9VXJ7"/>
<reference evidence="2 3" key="1">
    <citation type="submission" date="2018-10" db="EMBL/GenBank/DDBJ databases">
        <title>Fifty Aureobasidium pullulans genomes reveal a recombining polyextremotolerant generalist.</title>
        <authorList>
            <person name="Gostincar C."/>
            <person name="Turk M."/>
            <person name="Zajc J."/>
            <person name="Gunde-Cimerman N."/>
        </authorList>
    </citation>
    <scope>NUCLEOTIDE SEQUENCE [LARGE SCALE GENOMIC DNA]</scope>
    <source>
        <strain evidence="2 3">EXF-3519</strain>
    </source>
</reference>
<comment type="caution">
    <text evidence="2">The sequence shown here is derived from an EMBL/GenBank/DDBJ whole genome shotgun (WGS) entry which is preliminary data.</text>
</comment>
<sequence length="203" mass="22816">MLGKMKELIMTVALNTPYPSFMPSLPLDSRATTNTPLACLFPVLLPNFIALELGMLDLPAALLPKVFTKFDLEPFSVWKCVLHSESSDNEEDCLGPLLHDLAVGLSYSKRFKSVLLGFLLQMCCDDGFDSGREYLVFSKQGAYDKAELKSDVKHCTVLLLKRTHIKTPKEHSGILPSSETIHSDEELNDDYDDEDRQNEEDED</sequence>
<feature type="region of interest" description="Disordered" evidence="1">
    <location>
        <begin position="170"/>
        <end position="203"/>
    </location>
</feature>
<dbReference type="Proteomes" id="UP000309734">
    <property type="component" value="Unassembled WGS sequence"/>
</dbReference>
<dbReference type="EMBL" id="QZBS01000774">
    <property type="protein sequence ID" value="THZ57273.1"/>
    <property type="molecule type" value="Genomic_DNA"/>
</dbReference>
<organism evidence="2 3">
    <name type="scientific">Aureobasidium pullulans</name>
    <name type="common">Black yeast</name>
    <name type="synonym">Pullularia pullulans</name>
    <dbReference type="NCBI Taxonomy" id="5580"/>
    <lineage>
        <taxon>Eukaryota</taxon>
        <taxon>Fungi</taxon>
        <taxon>Dikarya</taxon>
        <taxon>Ascomycota</taxon>
        <taxon>Pezizomycotina</taxon>
        <taxon>Dothideomycetes</taxon>
        <taxon>Dothideomycetidae</taxon>
        <taxon>Dothideales</taxon>
        <taxon>Saccotheciaceae</taxon>
        <taxon>Aureobasidium</taxon>
    </lineage>
</organism>
<evidence type="ECO:0000313" key="3">
    <source>
        <dbReference type="Proteomes" id="UP000309734"/>
    </source>
</evidence>
<evidence type="ECO:0000313" key="2">
    <source>
        <dbReference type="EMBL" id="THZ57273.1"/>
    </source>
</evidence>
<feature type="compositionally biased region" description="Acidic residues" evidence="1">
    <location>
        <begin position="186"/>
        <end position="203"/>
    </location>
</feature>
<proteinExistence type="predicted"/>
<name>A0A4S9VXJ7_AURPU</name>
<accession>A0A4S9VXJ7</accession>
<protein>
    <submittedName>
        <fullName evidence="2">Uncharacterized protein</fullName>
    </submittedName>
</protein>
<gene>
    <name evidence="2" type="ORF">D6C85_10473</name>
</gene>
<evidence type="ECO:0000256" key="1">
    <source>
        <dbReference type="SAM" id="MobiDB-lite"/>
    </source>
</evidence>